<evidence type="ECO:0000313" key="1">
    <source>
        <dbReference type="EMBL" id="GAA2342166.1"/>
    </source>
</evidence>
<accession>A0ABP5SZA2</accession>
<evidence type="ECO:0008006" key="3">
    <source>
        <dbReference type="Google" id="ProtNLM"/>
    </source>
</evidence>
<name>A0ABP5SZA2_9ACTN</name>
<dbReference type="Proteomes" id="UP001501444">
    <property type="component" value="Unassembled WGS sequence"/>
</dbReference>
<comment type="caution">
    <text evidence="1">The sequence shown here is derived from an EMBL/GenBank/DDBJ whole genome shotgun (WGS) entry which is preliminary data.</text>
</comment>
<gene>
    <name evidence="1" type="ORF">GCM10010170_026160</name>
</gene>
<dbReference type="InterPro" id="IPR036928">
    <property type="entry name" value="AS_sf"/>
</dbReference>
<dbReference type="SUPFAM" id="SSF75304">
    <property type="entry name" value="Amidase signature (AS) enzymes"/>
    <property type="match status" value="1"/>
</dbReference>
<organism evidence="1 2">
    <name type="scientific">Dactylosporangium salmoneum</name>
    <dbReference type="NCBI Taxonomy" id="53361"/>
    <lineage>
        <taxon>Bacteria</taxon>
        <taxon>Bacillati</taxon>
        <taxon>Actinomycetota</taxon>
        <taxon>Actinomycetes</taxon>
        <taxon>Micromonosporales</taxon>
        <taxon>Micromonosporaceae</taxon>
        <taxon>Dactylosporangium</taxon>
    </lineage>
</organism>
<evidence type="ECO:0000313" key="2">
    <source>
        <dbReference type="Proteomes" id="UP001501444"/>
    </source>
</evidence>
<reference evidence="2" key="1">
    <citation type="journal article" date="2019" name="Int. J. Syst. Evol. Microbiol.">
        <title>The Global Catalogue of Microorganisms (GCM) 10K type strain sequencing project: providing services to taxonomists for standard genome sequencing and annotation.</title>
        <authorList>
            <consortium name="The Broad Institute Genomics Platform"/>
            <consortium name="The Broad Institute Genome Sequencing Center for Infectious Disease"/>
            <person name="Wu L."/>
            <person name="Ma J."/>
        </authorList>
    </citation>
    <scope>NUCLEOTIDE SEQUENCE [LARGE SCALE GENOMIC DNA]</scope>
    <source>
        <strain evidence="2">JCM 3272</strain>
    </source>
</reference>
<proteinExistence type="predicted"/>
<keyword evidence="2" id="KW-1185">Reference proteome</keyword>
<protein>
    <recommendedName>
        <fullName evidence="3">Amidase domain-containing protein</fullName>
    </recommendedName>
</protein>
<sequence>MTYLTNFTGRPSLTVPAGMAGRFSIGIQLIGRRGADIALLNAGHAVERHRTLVHRSAPTLTNSRAGLPAWRPGRKWMTAGTPTVCFSASTVSLFHTPRSRTAEIGAVFAHVEGCLGWPAMAAWRGRGQVLLFPSVLVRRLANPLARLLLLVVGQLRGVPGEHGLRIVR</sequence>
<dbReference type="EMBL" id="BAAARV010000021">
    <property type="protein sequence ID" value="GAA2342166.1"/>
    <property type="molecule type" value="Genomic_DNA"/>
</dbReference>
<dbReference type="Gene3D" id="3.90.1300.10">
    <property type="entry name" value="Amidase signature (AS) domain"/>
    <property type="match status" value="1"/>
</dbReference>
<dbReference type="RefSeq" id="WP_344612580.1">
    <property type="nucleotide sequence ID" value="NZ_BAAARV010000021.1"/>
</dbReference>